<dbReference type="SMART" id="SM00858">
    <property type="entry name" value="SAF"/>
    <property type="match status" value="1"/>
</dbReference>
<dbReference type="InterPro" id="IPR051690">
    <property type="entry name" value="PseI-like"/>
</dbReference>
<evidence type="ECO:0000313" key="2">
    <source>
        <dbReference type="EMBL" id="ABL71626.1"/>
    </source>
</evidence>
<dbReference type="Proteomes" id="UP000000361">
    <property type="component" value="Chromosome 2"/>
</dbReference>
<dbReference type="SUPFAM" id="SSF51569">
    <property type="entry name" value="Aldolase"/>
    <property type="match status" value="1"/>
</dbReference>
<dbReference type="eggNOG" id="COG2089">
    <property type="taxonomic scope" value="Bacteria"/>
</dbReference>
<dbReference type="Pfam" id="PF03102">
    <property type="entry name" value="NeuB"/>
    <property type="match status" value="1"/>
</dbReference>
<dbReference type="InterPro" id="IPR036732">
    <property type="entry name" value="AFP_Neu5c_C_sf"/>
</dbReference>
<dbReference type="NCBIfam" id="TIGR03586">
    <property type="entry name" value="PseI"/>
    <property type="match status" value="1"/>
</dbReference>
<dbReference type="PANTHER" id="PTHR42966:SF2">
    <property type="entry name" value="PSEUDAMINIC ACID SYNTHASE"/>
    <property type="match status" value="1"/>
</dbReference>
<dbReference type="STRING" id="318586.Pden_3556"/>
<accession>A1B7Y2</accession>
<keyword evidence="2" id="KW-0808">Transferase</keyword>
<dbReference type="PROSITE" id="PS50844">
    <property type="entry name" value="AFP_LIKE"/>
    <property type="match status" value="1"/>
</dbReference>
<name>A1B7Y2_PARDP</name>
<evidence type="ECO:0000259" key="1">
    <source>
        <dbReference type="PROSITE" id="PS50844"/>
    </source>
</evidence>
<dbReference type="KEGG" id="pde:Pden_3556"/>
<dbReference type="SUPFAM" id="SSF51269">
    <property type="entry name" value="AFP III-like domain"/>
    <property type="match status" value="1"/>
</dbReference>
<dbReference type="InterPro" id="IPR013132">
    <property type="entry name" value="PseI/NeuA/B-like_N"/>
</dbReference>
<protein>
    <submittedName>
        <fullName evidence="2">N-acetylneuraminate synthase</fullName>
        <ecNumber evidence="2">2.5.1.56</ecNumber>
    </submittedName>
</protein>
<dbReference type="Gene3D" id="3.20.20.70">
    <property type="entry name" value="Aldolase class I"/>
    <property type="match status" value="1"/>
</dbReference>
<dbReference type="EC" id="2.5.1.56" evidence="2"/>
<reference evidence="3" key="1">
    <citation type="submission" date="2006-12" db="EMBL/GenBank/DDBJ databases">
        <title>Complete sequence of chromosome 2 of Paracoccus denitrificans PD1222.</title>
        <authorList>
            <person name="Copeland A."/>
            <person name="Lucas S."/>
            <person name="Lapidus A."/>
            <person name="Barry K."/>
            <person name="Detter J.C."/>
            <person name="Glavina del Rio T."/>
            <person name="Hammon N."/>
            <person name="Israni S."/>
            <person name="Dalin E."/>
            <person name="Tice H."/>
            <person name="Pitluck S."/>
            <person name="Munk A.C."/>
            <person name="Brettin T."/>
            <person name="Bruce D."/>
            <person name="Han C."/>
            <person name="Tapia R."/>
            <person name="Gilna P."/>
            <person name="Schmutz J."/>
            <person name="Larimer F."/>
            <person name="Land M."/>
            <person name="Hauser L."/>
            <person name="Kyrpides N."/>
            <person name="Lykidis A."/>
            <person name="Spiro S."/>
            <person name="Richardson D.J."/>
            <person name="Moir J.W.B."/>
            <person name="Ferguson S.J."/>
            <person name="van Spanning R.J.M."/>
            <person name="Richardson P."/>
        </authorList>
    </citation>
    <scope>NUCLEOTIDE SEQUENCE [LARGE SCALE GENOMIC DNA]</scope>
    <source>
        <strain evidence="3">Pd 1222</strain>
    </source>
</reference>
<dbReference type="GO" id="GO:0016051">
    <property type="term" value="P:carbohydrate biosynthetic process"/>
    <property type="evidence" value="ECO:0007669"/>
    <property type="project" value="InterPro"/>
</dbReference>
<dbReference type="HOGENOM" id="CLU_040465_0_1_5"/>
<dbReference type="CDD" id="cd11615">
    <property type="entry name" value="SAF_NeuB_like"/>
    <property type="match status" value="1"/>
</dbReference>
<dbReference type="Gene3D" id="3.90.1210.10">
    <property type="entry name" value="Antifreeze-like/N-acetylneuraminic acid synthase C-terminal domain"/>
    <property type="match status" value="1"/>
</dbReference>
<dbReference type="GO" id="GO:0050462">
    <property type="term" value="F:N-acetylneuraminate synthase activity"/>
    <property type="evidence" value="ECO:0007669"/>
    <property type="project" value="UniProtKB-EC"/>
</dbReference>
<dbReference type="InterPro" id="IPR013974">
    <property type="entry name" value="SAF"/>
</dbReference>
<organism evidence="2 3">
    <name type="scientific">Paracoccus denitrificans (strain Pd 1222)</name>
    <dbReference type="NCBI Taxonomy" id="318586"/>
    <lineage>
        <taxon>Bacteria</taxon>
        <taxon>Pseudomonadati</taxon>
        <taxon>Pseudomonadota</taxon>
        <taxon>Alphaproteobacteria</taxon>
        <taxon>Rhodobacterales</taxon>
        <taxon>Paracoccaceae</taxon>
        <taxon>Paracoccus</taxon>
    </lineage>
</organism>
<gene>
    <name evidence="2" type="ordered locus">Pden_3556</name>
</gene>
<dbReference type="GO" id="GO:0047444">
    <property type="term" value="F:N-acylneuraminate-9-phosphate synthase activity"/>
    <property type="evidence" value="ECO:0007669"/>
    <property type="project" value="TreeGrafter"/>
</dbReference>
<sequence length="358" mass="38584">MKTLREELLPGNKGNRPFIIAEMSGNHNASLDKALAIIDAAADVGADAIKIQTFTADSMTLDLDEGEFSIRDPKSLWFGRRLYDLYQEAMTPADWHKPIFTRAKERGILCFSTPFDEAAVDLLEDLGAPAYKVASFEAVDLPLIRYVAATKKPLIISTGMATIGEIDEAVEAALSAGCTNLTLLKCTSSYPASPENTNLLTMPQIGATFGVNFGLSDHTLGVGVSVAATALGASVIEKHFILDRSEGGVDSAFSLEPGEFRLLVDETTRAAQSLGRVHFGGTASEQAGRRKRRSLYIGQDMKAGDILTPANLRRIRPGSGLAPRHYDMLLGRRLGRDAAKGTPMSWDLLEGHSDTEGI</sequence>
<dbReference type="Pfam" id="PF08666">
    <property type="entry name" value="SAF"/>
    <property type="match status" value="1"/>
</dbReference>
<dbReference type="InterPro" id="IPR013785">
    <property type="entry name" value="Aldolase_TIM"/>
</dbReference>
<dbReference type="EMBL" id="CP000490">
    <property type="protein sequence ID" value="ABL71626.1"/>
    <property type="molecule type" value="Genomic_DNA"/>
</dbReference>
<dbReference type="EnsemblBacteria" id="ABL71626">
    <property type="protein sequence ID" value="ABL71626"/>
    <property type="gene ID" value="Pden_3556"/>
</dbReference>
<dbReference type="InterPro" id="IPR020030">
    <property type="entry name" value="Pseudaminic_synth_PseI"/>
</dbReference>
<dbReference type="InterPro" id="IPR057736">
    <property type="entry name" value="SAF_PseI/NeuA/NeuB"/>
</dbReference>
<dbReference type="PANTHER" id="PTHR42966">
    <property type="entry name" value="N-ACETYLNEURAMINATE SYNTHASE"/>
    <property type="match status" value="1"/>
</dbReference>
<proteinExistence type="predicted"/>
<dbReference type="AlphaFoldDB" id="A1B7Y2"/>
<keyword evidence="3" id="KW-1185">Reference proteome</keyword>
<evidence type="ECO:0000313" key="3">
    <source>
        <dbReference type="Proteomes" id="UP000000361"/>
    </source>
</evidence>
<feature type="domain" description="AFP-like" evidence="1">
    <location>
        <begin position="294"/>
        <end position="352"/>
    </location>
</feature>
<dbReference type="OrthoDB" id="9781701at2"/>
<dbReference type="InterPro" id="IPR006190">
    <property type="entry name" value="SAF_AFP_Neu5Ac"/>
</dbReference>